<evidence type="ECO:0000256" key="5">
    <source>
        <dbReference type="ARBA" id="ARBA00022692"/>
    </source>
</evidence>
<dbReference type="Gene3D" id="1.20.1640.10">
    <property type="entry name" value="Multidrug efflux transporter AcrB transmembrane domain"/>
    <property type="match status" value="2"/>
</dbReference>
<dbReference type="Gene3D" id="3.30.2090.10">
    <property type="entry name" value="Multidrug efflux transporter AcrB TolC docking domain, DN and DC subdomains"/>
    <property type="match status" value="2"/>
</dbReference>
<dbReference type="GO" id="GO:0005886">
    <property type="term" value="C:plasma membrane"/>
    <property type="evidence" value="ECO:0007669"/>
    <property type="project" value="UniProtKB-SubCell"/>
</dbReference>
<gene>
    <name evidence="9" type="ORF">GAP47_04680</name>
</gene>
<dbReference type="SUPFAM" id="SSF82693">
    <property type="entry name" value="Multidrug efflux transporter AcrB pore domain, PN1, PN2, PC1 and PC2 subdomains"/>
    <property type="match status" value="2"/>
</dbReference>
<feature type="transmembrane region" description="Helical" evidence="8">
    <location>
        <begin position="368"/>
        <end position="386"/>
    </location>
</feature>
<keyword evidence="6 8" id="KW-1133">Transmembrane helix</keyword>
<sequence length="1040" mass="113049">MLNKIIGFSLQNRILVLVASVLLLTGGTYTAMHTEVDVFPDLNAPTVVIMTEANGMAAEEVEQLVTFPVETAVNGATGVRRVRSSSTNGFSVVWVEFDWDTDIYLARQIVSEKLAVVSESLPANVGKPTLGPQSSILGEMLIVGLTADSTSMLDLRTIADWTIRPRLLSTGGVAQVAVLGGDIKEYQVQLDPERMRHYGVTLSEVMNITREMNLNANGGVLYEYGNEYIVRGVLSTDKVDQIAKAVVRSNGVSGAPILLEDIADVQIGAKLPKLGTASERGKHAVLLTVTKQPATSTLELTDKLEASLQDLQKNLPADVKVSTDIFRQSRFIESSIGNVQKSLLEGGIFVVIVLFLFLANIRTTVISLVTLPLSLIASILALHYMGFTINTMSLGGMAIAIGSLVDDAIVDVENVYKRLHENRLKPAGEQLPILEVVFNASKEVRMPILNSTLIIIVSFVPLFFLSGMEGRMLVPLGIAFIVALAASTVVALTVTPVLCSYLLGKEKTKKQNNENSDSAVARKMKQWYGSALTFVLGHKKGVLGGTIGLFVVALGCFFTLGRSFLPPFNEGSFTINISSLPGISLEESDKMGHRAEELLLSIPEIQTVARKTGRAELDEHALGVNVSEIEAPFELKDRSRSELVAEVREKLGTIVGANVEIGQPISHRIDAMLSGTKANIAIKLFGDDLNRMFTLGNEIKSAIQGIPGIADLNVEQQIERPQLVISPKREMLAKYGISLPEFSEFVNVCLAGEAVSQVYEKGKSFDLTVRVKDNLRDEMEKIRNLMIDTGDGQKIPLNYVAEIRSAMGPNTISRENVKRKIVISANVADRDLRSVVNDIQAQVDAQIKLPEGYHIEYGGQFESEQAASRTLALTSFMSIVVIFLLLYHEFRSVKESAIILINLPLALIGGVFALLITTGEVSIPAIIGFISLFGIATRNGMLLISHYNHLQQEEGYGVYDSVIRGSLDRLNPILMTALSSALALIPLALSGDLPGNEIQSPMAKVILGGLLTSTFLNGFIIPIVYLMMHHNQQPKTSDNE</sequence>
<dbReference type="AlphaFoldDB" id="A0A139KGY3"/>
<feature type="transmembrane region" description="Helical" evidence="8">
    <location>
        <begin position="1005"/>
        <end position="1027"/>
    </location>
</feature>
<keyword evidence="5 8" id="KW-0812">Transmembrane</keyword>
<dbReference type="Proteomes" id="UP000462376">
    <property type="component" value="Unassembled WGS sequence"/>
</dbReference>
<dbReference type="PANTHER" id="PTHR32063">
    <property type="match status" value="1"/>
</dbReference>
<dbReference type="SUPFAM" id="SSF82866">
    <property type="entry name" value="Multidrug efflux transporter AcrB transmembrane domain"/>
    <property type="match status" value="2"/>
</dbReference>
<evidence type="ECO:0000256" key="8">
    <source>
        <dbReference type="SAM" id="Phobius"/>
    </source>
</evidence>
<feature type="transmembrane region" description="Helical" evidence="8">
    <location>
        <begin position="478"/>
        <end position="503"/>
    </location>
</feature>
<evidence type="ECO:0000256" key="4">
    <source>
        <dbReference type="ARBA" id="ARBA00022475"/>
    </source>
</evidence>
<feature type="transmembrane region" description="Helical" evidence="8">
    <location>
        <begin position="870"/>
        <end position="887"/>
    </location>
</feature>
<dbReference type="InterPro" id="IPR027463">
    <property type="entry name" value="AcrB_DN_DC_subdom"/>
</dbReference>
<dbReference type="PRINTS" id="PR00702">
    <property type="entry name" value="ACRIFLAVINRP"/>
</dbReference>
<dbReference type="GO" id="GO:0008324">
    <property type="term" value="F:monoatomic cation transmembrane transporter activity"/>
    <property type="evidence" value="ECO:0007669"/>
    <property type="project" value="InterPro"/>
</dbReference>
<name>A0A139KGY3_BACUN</name>
<evidence type="ECO:0000256" key="1">
    <source>
        <dbReference type="ARBA" id="ARBA00004651"/>
    </source>
</evidence>
<feature type="transmembrane region" description="Helical" evidence="8">
    <location>
        <begin position="448"/>
        <end position="466"/>
    </location>
</feature>
<keyword evidence="7 8" id="KW-0472">Membrane</keyword>
<dbReference type="NCBIfam" id="TIGR00914">
    <property type="entry name" value="2A0601"/>
    <property type="match status" value="1"/>
</dbReference>
<evidence type="ECO:0000256" key="7">
    <source>
        <dbReference type="ARBA" id="ARBA00023136"/>
    </source>
</evidence>
<dbReference type="RefSeq" id="WP_061411295.1">
    <property type="nucleotide sequence ID" value="NZ_KQ968314.1"/>
</dbReference>
<keyword evidence="3" id="KW-0813">Transport</keyword>
<dbReference type="EMBL" id="WCTL01000003">
    <property type="protein sequence ID" value="KAB4239010.1"/>
    <property type="molecule type" value="Genomic_DNA"/>
</dbReference>
<proteinExistence type="inferred from homology"/>
<dbReference type="Gene3D" id="3.30.70.1440">
    <property type="entry name" value="Multidrug efflux transporter AcrB pore domain"/>
    <property type="match status" value="1"/>
</dbReference>
<evidence type="ECO:0000256" key="3">
    <source>
        <dbReference type="ARBA" id="ARBA00022448"/>
    </source>
</evidence>
<feature type="transmembrane region" description="Helical" evidence="8">
    <location>
        <begin position="923"/>
        <end position="944"/>
    </location>
</feature>
<evidence type="ECO:0000256" key="2">
    <source>
        <dbReference type="ARBA" id="ARBA00010942"/>
    </source>
</evidence>
<feature type="transmembrane region" description="Helical" evidence="8">
    <location>
        <begin position="899"/>
        <end position="917"/>
    </location>
</feature>
<dbReference type="SUPFAM" id="SSF82714">
    <property type="entry name" value="Multidrug efflux transporter AcrB TolC docking domain, DN and DC subdomains"/>
    <property type="match status" value="2"/>
</dbReference>
<organism evidence="9 10">
    <name type="scientific">Bacteroides uniformis</name>
    <dbReference type="NCBI Taxonomy" id="820"/>
    <lineage>
        <taxon>Bacteria</taxon>
        <taxon>Pseudomonadati</taxon>
        <taxon>Bacteroidota</taxon>
        <taxon>Bacteroidia</taxon>
        <taxon>Bacteroidales</taxon>
        <taxon>Bacteroidaceae</taxon>
        <taxon>Bacteroides</taxon>
    </lineage>
</organism>
<dbReference type="Gene3D" id="3.30.70.1430">
    <property type="entry name" value="Multidrug efflux transporter AcrB pore domain"/>
    <property type="match status" value="2"/>
</dbReference>
<feature type="transmembrane region" description="Helical" evidence="8">
    <location>
        <begin position="542"/>
        <end position="565"/>
    </location>
</feature>
<reference evidence="9 10" key="1">
    <citation type="journal article" date="2019" name="Nat. Med.">
        <title>A library of human gut bacterial isolates paired with longitudinal multiomics data enables mechanistic microbiome research.</title>
        <authorList>
            <person name="Poyet M."/>
            <person name="Groussin M."/>
            <person name="Gibbons S.M."/>
            <person name="Avila-Pacheco J."/>
            <person name="Jiang X."/>
            <person name="Kearney S.M."/>
            <person name="Perrotta A.R."/>
            <person name="Berdy B."/>
            <person name="Zhao S."/>
            <person name="Lieberman T.D."/>
            <person name="Swanson P.K."/>
            <person name="Smith M."/>
            <person name="Roesemann S."/>
            <person name="Alexander J.E."/>
            <person name="Rich S.A."/>
            <person name="Livny J."/>
            <person name="Vlamakis H."/>
            <person name="Clish C."/>
            <person name="Bullock K."/>
            <person name="Deik A."/>
            <person name="Scott J."/>
            <person name="Pierce K.A."/>
            <person name="Xavier R.J."/>
            <person name="Alm E.J."/>
        </authorList>
    </citation>
    <scope>NUCLEOTIDE SEQUENCE [LARGE SCALE GENOMIC DNA]</scope>
    <source>
        <strain evidence="9 10">BIOML-A5</strain>
    </source>
</reference>
<feature type="transmembrane region" description="Helical" evidence="8">
    <location>
        <begin position="343"/>
        <end position="361"/>
    </location>
</feature>
<accession>A0A139KGY3</accession>
<dbReference type="GO" id="GO:0042910">
    <property type="term" value="F:xenobiotic transmembrane transporter activity"/>
    <property type="evidence" value="ECO:0007669"/>
    <property type="project" value="TreeGrafter"/>
</dbReference>
<dbReference type="InterPro" id="IPR001036">
    <property type="entry name" value="Acrflvin-R"/>
</dbReference>
<comment type="subcellular location">
    <subcellularLocation>
        <location evidence="1">Cell membrane</location>
        <topology evidence="1">Multi-pass membrane protein</topology>
    </subcellularLocation>
</comment>
<evidence type="ECO:0000313" key="10">
    <source>
        <dbReference type="Proteomes" id="UP000462376"/>
    </source>
</evidence>
<comment type="similarity">
    <text evidence="2">Belongs to the resistance-nodulation-cell division (RND) (TC 2.A.6) family.</text>
</comment>
<dbReference type="Pfam" id="PF00873">
    <property type="entry name" value="ACR_tran"/>
    <property type="match status" value="1"/>
</dbReference>
<dbReference type="Gene3D" id="3.30.70.1320">
    <property type="entry name" value="Multidrug efflux transporter AcrB pore domain like"/>
    <property type="match status" value="1"/>
</dbReference>
<evidence type="ECO:0000256" key="6">
    <source>
        <dbReference type="ARBA" id="ARBA00022989"/>
    </source>
</evidence>
<protein>
    <submittedName>
        <fullName evidence="9">CusA/CzcA family heavy metal efflux RND transporter</fullName>
    </submittedName>
</protein>
<keyword evidence="4" id="KW-1003">Cell membrane</keyword>
<dbReference type="InterPro" id="IPR004763">
    <property type="entry name" value="CusA-like"/>
</dbReference>
<dbReference type="STRING" id="820.ERS852554_02018"/>
<comment type="caution">
    <text evidence="9">The sequence shown here is derived from an EMBL/GenBank/DDBJ whole genome shotgun (WGS) entry which is preliminary data.</text>
</comment>
<dbReference type="PANTHER" id="PTHR32063:SF4">
    <property type="entry name" value="SLR6043 PROTEIN"/>
    <property type="match status" value="1"/>
</dbReference>
<evidence type="ECO:0000313" key="9">
    <source>
        <dbReference type="EMBL" id="KAB4239010.1"/>
    </source>
</evidence>